<dbReference type="SUPFAM" id="SSF56112">
    <property type="entry name" value="Protein kinase-like (PK-like)"/>
    <property type="match status" value="1"/>
</dbReference>
<dbReference type="InterPro" id="IPR002575">
    <property type="entry name" value="Aminoglycoside_PTrfase"/>
</dbReference>
<feature type="region of interest" description="Disordered" evidence="1">
    <location>
        <begin position="1"/>
        <end position="22"/>
    </location>
</feature>
<organism evidence="3 4">
    <name type="scientific">Sporichthya brevicatena</name>
    <dbReference type="NCBI Taxonomy" id="171442"/>
    <lineage>
        <taxon>Bacteria</taxon>
        <taxon>Bacillati</taxon>
        <taxon>Actinomycetota</taxon>
        <taxon>Actinomycetes</taxon>
        <taxon>Sporichthyales</taxon>
        <taxon>Sporichthyaceae</taxon>
        <taxon>Sporichthya</taxon>
    </lineage>
</organism>
<evidence type="ECO:0000313" key="4">
    <source>
        <dbReference type="Proteomes" id="UP001500957"/>
    </source>
</evidence>
<name>A0ABN1GP62_9ACTN</name>
<reference evidence="3 4" key="1">
    <citation type="journal article" date="2019" name="Int. J. Syst. Evol. Microbiol.">
        <title>The Global Catalogue of Microorganisms (GCM) 10K type strain sequencing project: providing services to taxonomists for standard genome sequencing and annotation.</title>
        <authorList>
            <consortium name="The Broad Institute Genomics Platform"/>
            <consortium name="The Broad Institute Genome Sequencing Center for Infectious Disease"/>
            <person name="Wu L."/>
            <person name="Ma J."/>
        </authorList>
    </citation>
    <scope>NUCLEOTIDE SEQUENCE [LARGE SCALE GENOMIC DNA]</scope>
    <source>
        <strain evidence="3 4">JCM 10671</strain>
    </source>
</reference>
<evidence type="ECO:0000313" key="3">
    <source>
        <dbReference type="EMBL" id="GAA0615605.1"/>
    </source>
</evidence>
<dbReference type="SMART" id="SM00587">
    <property type="entry name" value="CHK"/>
    <property type="match status" value="1"/>
</dbReference>
<feature type="domain" description="CHK kinase-like" evidence="2">
    <location>
        <begin position="162"/>
        <end position="339"/>
    </location>
</feature>
<keyword evidence="4" id="KW-1185">Reference proteome</keyword>
<dbReference type="Gene3D" id="3.90.1200.10">
    <property type="match status" value="1"/>
</dbReference>
<proteinExistence type="predicted"/>
<gene>
    <name evidence="3" type="ORF">GCM10009547_16930</name>
</gene>
<evidence type="ECO:0000259" key="2">
    <source>
        <dbReference type="SMART" id="SM00587"/>
    </source>
</evidence>
<comment type="caution">
    <text evidence="3">The sequence shown here is derived from an EMBL/GenBank/DDBJ whole genome shotgun (WGS) entry which is preliminary data.</text>
</comment>
<protein>
    <submittedName>
        <fullName evidence="3">Phosphotransferase</fullName>
    </submittedName>
</protein>
<dbReference type="InterPro" id="IPR015897">
    <property type="entry name" value="CHK_kinase-like"/>
</dbReference>
<dbReference type="EMBL" id="BAAAHE010000012">
    <property type="protein sequence ID" value="GAA0615605.1"/>
    <property type="molecule type" value="Genomic_DNA"/>
</dbReference>
<sequence>MSTTQEQLRPAPMPSTRAGLARQATTVAASKVRERWRPQPARELTDVPGSAQDLTTDWLTAVLCRDVPGAQVTEFATPGGSSGTSERVALRLRYNDVGVEAGLPTELYLKLTASFRQRMILGGAGAIAGEATFFRHFRPRVEMKAPRGYWGAADTGTWKSVAVMEDIAASKGAVFSRPTTPMTRAQLEDLLQNLARCHGAFWDDPELPRLRTPEEHFRTISTCIAMEARCRVGMKRARAVLAKRVDGEAGRLWEGTRRALTIATDAPRTLLHGDLHVGQTYETADGRMGLADWQIVLQGGWSYDFAYLVSTACEPEDRRAWERDLLEFYLDHLVEHGGRPPGLDEAWTAYCQLLFYPYTAWAFTIGRAAYQPRMQPESYCLAVLRRVSAAIEDNDAFRTVGL</sequence>
<dbReference type="Pfam" id="PF01636">
    <property type="entry name" value="APH"/>
    <property type="match status" value="1"/>
</dbReference>
<evidence type="ECO:0000256" key="1">
    <source>
        <dbReference type="SAM" id="MobiDB-lite"/>
    </source>
</evidence>
<dbReference type="RefSeq" id="WP_344603590.1">
    <property type="nucleotide sequence ID" value="NZ_BAAAHE010000012.1"/>
</dbReference>
<dbReference type="Proteomes" id="UP001500957">
    <property type="component" value="Unassembled WGS sequence"/>
</dbReference>
<accession>A0ABN1GP62</accession>
<dbReference type="InterPro" id="IPR011009">
    <property type="entry name" value="Kinase-like_dom_sf"/>
</dbReference>